<organism evidence="2 3">
    <name type="scientific">Lithospermum erythrorhizon</name>
    <name type="common">Purple gromwell</name>
    <name type="synonym">Lithospermum officinale var. erythrorhizon</name>
    <dbReference type="NCBI Taxonomy" id="34254"/>
    <lineage>
        <taxon>Eukaryota</taxon>
        <taxon>Viridiplantae</taxon>
        <taxon>Streptophyta</taxon>
        <taxon>Embryophyta</taxon>
        <taxon>Tracheophyta</taxon>
        <taxon>Spermatophyta</taxon>
        <taxon>Magnoliopsida</taxon>
        <taxon>eudicotyledons</taxon>
        <taxon>Gunneridae</taxon>
        <taxon>Pentapetalae</taxon>
        <taxon>asterids</taxon>
        <taxon>lamiids</taxon>
        <taxon>Boraginales</taxon>
        <taxon>Boraginaceae</taxon>
        <taxon>Boraginoideae</taxon>
        <taxon>Lithospermeae</taxon>
        <taxon>Lithospermum</taxon>
    </lineage>
</organism>
<dbReference type="Proteomes" id="UP001454036">
    <property type="component" value="Unassembled WGS sequence"/>
</dbReference>
<comment type="caution">
    <text evidence="2">The sequence shown here is derived from an EMBL/GenBank/DDBJ whole genome shotgun (WGS) entry which is preliminary data.</text>
</comment>
<sequence length="140" mass="15465">MVMTGITIIEELIASLSKMVEEMAKHMQRQEESLSHMIEKILDHEYRTQVTEASLRATPPQEVPSTSKEAPKTPLTLPYQTSSTSHGPATKAVKTLCISADGTIPTAQLREFRLRAIKDTEDEVVRHIPMSSLIAPALIG</sequence>
<name>A0AAV3QQ42_LITER</name>
<dbReference type="AlphaFoldDB" id="A0AAV3QQ42"/>
<evidence type="ECO:0000313" key="3">
    <source>
        <dbReference type="Proteomes" id="UP001454036"/>
    </source>
</evidence>
<evidence type="ECO:0000256" key="1">
    <source>
        <dbReference type="SAM" id="MobiDB-lite"/>
    </source>
</evidence>
<protein>
    <submittedName>
        <fullName evidence="2">Uncharacterized protein</fullName>
    </submittedName>
</protein>
<feature type="region of interest" description="Disordered" evidence="1">
    <location>
        <begin position="51"/>
        <end position="86"/>
    </location>
</feature>
<keyword evidence="3" id="KW-1185">Reference proteome</keyword>
<accession>A0AAV3QQ42</accession>
<evidence type="ECO:0000313" key="2">
    <source>
        <dbReference type="EMBL" id="GAA0165788.1"/>
    </source>
</evidence>
<proteinExistence type="predicted"/>
<reference evidence="2 3" key="1">
    <citation type="submission" date="2024-01" db="EMBL/GenBank/DDBJ databases">
        <title>The complete chloroplast genome sequence of Lithospermum erythrorhizon: insights into the phylogenetic relationship among Boraginaceae species and the maternal lineages of purple gromwells.</title>
        <authorList>
            <person name="Okada T."/>
            <person name="Watanabe K."/>
        </authorList>
    </citation>
    <scope>NUCLEOTIDE SEQUENCE [LARGE SCALE GENOMIC DNA]</scope>
</reference>
<dbReference type="EMBL" id="BAABME010038115">
    <property type="protein sequence ID" value="GAA0165788.1"/>
    <property type="molecule type" value="Genomic_DNA"/>
</dbReference>
<gene>
    <name evidence="2" type="ORF">LIER_43731</name>
</gene>